<dbReference type="EMBL" id="CP012508">
    <property type="protein sequence ID" value="ALB22464.1"/>
    <property type="molecule type" value="Genomic_DNA"/>
</dbReference>
<dbReference type="InterPro" id="IPR038140">
    <property type="entry name" value="DotD_sf"/>
</dbReference>
<protein>
    <submittedName>
        <fullName evidence="1">Type IV secretion system protein DotD</fullName>
    </submittedName>
</protein>
<evidence type="ECO:0000313" key="2">
    <source>
        <dbReference type="Proteomes" id="UP000029558"/>
    </source>
</evidence>
<evidence type="ECO:0000313" key="1">
    <source>
        <dbReference type="EMBL" id="ALB22464.1"/>
    </source>
</evidence>
<organism evidence="1 2">
    <name type="scientific">Piscirickettsia salmonis</name>
    <dbReference type="NCBI Taxonomy" id="1238"/>
    <lineage>
        <taxon>Bacteria</taxon>
        <taxon>Pseudomonadati</taxon>
        <taxon>Pseudomonadota</taxon>
        <taxon>Gammaproteobacteria</taxon>
        <taxon>Thiotrichales</taxon>
        <taxon>Piscirickettsiaceae</taxon>
        <taxon>Piscirickettsia</taxon>
    </lineage>
</organism>
<dbReference type="Proteomes" id="UP000029558">
    <property type="component" value="Chromosome"/>
</dbReference>
<reference evidence="1 2" key="1">
    <citation type="journal article" date="2014" name="Genome Announc.">
        <title>Comparative Genome Analysis of Two Isolates of the Fish Pathogen Piscirickettsia salmonis from Different Hosts Reveals Major Differences in Virulence-Associated Secretion Systems.</title>
        <authorList>
            <person name="Bohle H."/>
            <person name="Henriquez P."/>
            <person name="Grothusen H."/>
            <person name="Navas E."/>
            <person name="Sandoval A."/>
            <person name="Bustamante F."/>
            <person name="Bustos P."/>
            <person name="Mancilla M."/>
        </authorList>
    </citation>
    <scope>NUCLEOTIDE SEQUENCE [LARGE SCALE GENOMIC DNA]</scope>
    <source>
        <strain evidence="2">B1-32597</strain>
    </source>
</reference>
<gene>
    <name evidence="1" type="primary">dotD</name>
    <name evidence="1" type="ORF">KU39_1282</name>
</gene>
<dbReference type="AlphaFoldDB" id="A0A1L6TAY5"/>
<proteinExistence type="predicted"/>
<name>A0A1L6TAY5_PISSA</name>
<dbReference type="Pfam" id="PF16816">
    <property type="entry name" value="DotD"/>
    <property type="match status" value="1"/>
</dbReference>
<dbReference type="PROSITE" id="PS51257">
    <property type="entry name" value="PROKAR_LIPOPROTEIN"/>
    <property type="match status" value="1"/>
</dbReference>
<dbReference type="InterPro" id="IPR031817">
    <property type="entry name" value="DotD"/>
</dbReference>
<sequence>MKRVLISVLPAVITVLLQGCSSQPARVDQQMIAGEQLKNNQQIQQALFAAVQQTGTALESLSEIRRAQYPKQEVMPFLDIHDKGLSKMVSIHWYGPISSIVKDIAKAVGFRYQEFGKPPELPVLVNINYPSASALVVLQNIELQANNKAAIKILPQQKIISLRYLTDD</sequence>
<accession>A0A1L6TAY5</accession>
<dbReference type="RefSeq" id="WP_017378265.1">
    <property type="nucleotide sequence ID" value="NZ_CP012508.1"/>
</dbReference>
<dbReference type="Gene3D" id="3.55.50.60">
    <property type="entry name" value="DotD protein"/>
    <property type="match status" value="1"/>
</dbReference>